<evidence type="ECO:0000313" key="1">
    <source>
        <dbReference type="EMBL" id="GFD36537.1"/>
    </source>
</evidence>
<sequence length="91" mass="9200">GVHGQEALVGGGAGRVEDIKIGPVGCGRGQARGAHRYQRAIVGRVLQIQRAAVVGLVGAHHPDAVDGGVEVEADALGGAAQLEALRRAHGR</sequence>
<dbReference type="AlphaFoldDB" id="A0A699VMU7"/>
<organism evidence="1">
    <name type="scientific">Tanacetum cinerariifolium</name>
    <name type="common">Dalmatian daisy</name>
    <name type="synonym">Chrysanthemum cinerariifolium</name>
    <dbReference type="NCBI Taxonomy" id="118510"/>
    <lineage>
        <taxon>Eukaryota</taxon>
        <taxon>Viridiplantae</taxon>
        <taxon>Streptophyta</taxon>
        <taxon>Embryophyta</taxon>
        <taxon>Tracheophyta</taxon>
        <taxon>Spermatophyta</taxon>
        <taxon>Magnoliopsida</taxon>
        <taxon>eudicotyledons</taxon>
        <taxon>Gunneridae</taxon>
        <taxon>Pentapetalae</taxon>
        <taxon>asterids</taxon>
        <taxon>campanulids</taxon>
        <taxon>Asterales</taxon>
        <taxon>Asteraceae</taxon>
        <taxon>Asteroideae</taxon>
        <taxon>Anthemideae</taxon>
        <taxon>Anthemidinae</taxon>
        <taxon>Tanacetum</taxon>
    </lineage>
</organism>
<feature type="non-terminal residue" evidence="1">
    <location>
        <position position="1"/>
    </location>
</feature>
<proteinExistence type="predicted"/>
<comment type="caution">
    <text evidence="1">The sequence shown here is derived from an EMBL/GenBank/DDBJ whole genome shotgun (WGS) entry which is preliminary data.</text>
</comment>
<protein>
    <submittedName>
        <fullName evidence="1">Uncharacterized protein</fullName>
    </submittedName>
</protein>
<reference evidence="1" key="1">
    <citation type="journal article" date="2019" name="Sci. Rep.">
        <title>Draft genome of Tanacetum cinerariifolium, the natural source of mosquito coil.</title>
        <authorList>
            <person name="Yamashiro T."/>
            <person name="Shiraishi A."/>
            <person name="Satake H."/>
            <person name="Nakayama K."/>
        </authorList>
    </citation>
    <scope>NUCLEOTIDE SEQUENCE</scope>
</reference>
<dbReference type="EMBL" id="BKCJ011473187">
    <property type="protein sequence ID" value="GFD36537.1"/>
    <property type="molecule type" value="Genomic_DNA"/>
</dbReference>
<name>A0A699VMU7_TANCI</name>
<accession>A0A699VMU7</accession>
<gene>
    <name evidence="1" type="ORF">Tci_908506</name>
</gene>